<evidence type="ECO:0000256" key="5">
    <source>
        <dbReference type="ARBA" id="ARBA00023136"/>
    </source>
</evidence>
<feature type="transmembrane region" description="Helical" evidence="6">
    <location>
        <begin position="205"/>
        <end position="226"/>
    </location>
</feature>
<evidence type="ECO:0000256" key="4">
    <source>
        <dbReference type="ARBA" id="ARBA00022989"/>
    </source>
</evidence>
<evidence type="ECO:0000256" key="6">
    <source>
        <dbReference type="RuleBase" id="RU363108"/>
    </source>
</evidence>
<dbReference type="GO" id="GO:0007165">
    <property type="term" value="P:signal transduction"/>
    <property type="evidence" value="ECO:0007669"/>
    <property type="project" value="UniProtKB-KW"/>
</dbReference>
<dbReference type="InterPro" id="IPR013604">
    <property type="entry name" value="7TM_chemorcpt"/>
</dbReference>
<evidence type="ECO:0000256" key="3">
    <source>
        <dbReference type="ARBA" id="ARBA00022692"/>
    </source>
</evidence>
<keyword evidence="3 6" id="KW-0812">Transmembrane</keyword>
<organism evidence="9">
    <name type="scientific">Thrips palmi</name>
    <name type="common">Melon thrips</name>
    <dbReference type="NCBI Taxonomy" id="161013"/>
    <lineage>
        <taxon>Eukaryota</taxon>
        <taxon>Metazoa</taxon>
        <taxon>Ecdysozoa</taxon>
        <taxon>Arthropoda</taxon>
        <taxon>Hexapoda</taxon>
        <taxon>Insecta</taxon>
        <taxon>Pterygota</taxon>
        <taxon>Neoptera</taxon>
        <taxon>Paraneoptera</taxon>
        <taxon>Thysanoptera</taxon>
        <taxon>Terebrantia</taxon>
        <taxon>Thripoidea</taxon>
        <taxon>Thripidae</taxon>
        <taxon>Thrips</taxon>
    </lineage>
</organism>
<dbReference type="AlphaFoldDB" id="A0A6P8ZWI6"/>
<protein>
    <recommendedName>
        <fullName evidence="6">Gustatory receptor</fullName>
    </recommendedName>
</protein>
<gene>
    <name evidence="9" type="primary">LOC117650284</name>
</gene>
<evidence type="ECO:0000256" key="2">
    <source>
        <dbReference type="ARBA" id="ARBA00022475"/>
    </source>
</evidence>
<comment type="function">
    <text evidence="6">Gustatory receptor which mediates acceptance or avoidance behavior, depending on its substrates.</text>
</comment>
<proteinExistence type="inferred from homology"/>
<accession>A0A6P8ZWI6</accession>
<feature type="signal peptide" evidence="7">
    <location>
        <begin position="1"/>
        <end position="15"/>
    </location>
</feature>
<comment type="similarity">
    <text evidence="6">Belongs to the insect chemoreceptor superfamily. Gustatory receptor (GR) family.</text>
</comment>
<feature type="chain" id="PRO_5028057004" description="Gustatory receptor" evidence="7">
    <location>
        <begin position="16"/>
        <end position="331"/>
    </location>
</feature>
<dbReference type="KEGG" id="tpal:117650284"/>
<evidence type="ECO:0000256" key="1">
    <source>
        <dbReference type="ARBA" id="ARBA00004651"/>
    </source>
</evidence>
<feature type="transmembrane region" description="Helical" evidence="6">
    <location>
        <begin position="27"/>
        <end position="50"/>
    </location>
</feature>
<dbReference type="GO" id="GO:0005886">
    <property type="term" value="C:plasma membrane"/>
    <property type="evidence" value="ECO:0007669"/>
    <property type="project" value="UniProtKB-SubCell"/>
</dbReference>
<keyword evidence="7" id="KW-0732">Signal</keyword>
<comment type="caution">
    <text evidence="6">Lacks conserved residue(s) required for the propagation of feature annotation.</text>
</comment>
<keyword evidence="6" id="KW-0807">Transducer</keyword>
<keyword evidence="6" id="KW-0675">Receptor</keyword>
<feature type="transmembrane region" description="Helical" evidence="6">
    <location>
        <begin position="232"/>
        <end position="250"/>
    </location>
</feature>
<keyword evidence="4 6" id="KW-1133">Transmembrane helix</keyword>
<evidence type="ECO:0000313" key="8">
    <source>
        <dbReference type="Proteomes" id="UP000515158"/>
    </source>
</evidence>
<sequence>MIVFTTFKMLSLVLCTSDSLRDPGESYFSGLIAGDILAKCLFSIVLQVVLIRRRFELTAVVQCLVSYSASCSPSLPSSRRMALVLAWFLVTSLGLFVFGFAAGDPFTESLWKSFMYIVTDVLPTLHTALIELAIVAVHTACVFLGQDIADNVRGQVCSLTMRDRRQGSLSFQEDMETALQLRTLRMRQQVLHDIVRASNRAHAAASLYCLFITVMEGSICSFVGIADFRLEFLVWGVVLVMKFVSSCILGQQLCEIHSRISDTLQGFLVSYSSIADGTRREVQGFRHQVEMQDCRCGVYDLLYFDFPTLKAVIGTYMTCLVILSQFNYEEI</sequence>
<feature type="transmembrane region" description="Helical" evidence="6">
    <location>
        <begin position="82"/>
        <end position="103"/>
    </location>
</feature>
<comment type="subcellular location">
    <subcellularLocation>
        <location evidence="1 6">Cell membrane</location>
        <topology evidence="1 6">Multi-pass membrane protein</topology>
    </subcellularLocation>
</comment>
<dbReference type="GeneID" id="117650284"/>
<dbReference type="Proteomes" id="UP000515158">
    <property type="component" value="Unplaced"/>
</dbReference>
<keyword evidence="5 6" id="KW-0472">Membrane</keyword>
<keyword evidence="8" id="KW-1185">Reference proteome</keyword>
<evidence type="ECO:0000313" key="9">
    <source>
        <dbReference type="RefSeq" id="XP_034249480.1"/>
    </source>
</evidence>
<name>A0A6P8ZWI6_THRPL</name>
<keyword evidence="2 6" id="KW-1003">Cell membrane</keyword>
<dbReference type="InParanoid" id="A0A6P8ZWI6"/>
<dbReference type="GO" id="GO:0050909">
    <property type="term" value="P:sensory perception of taste"/>
    <property type="evidence" value="ECO:0007669"/>
    <property type="project" value="InterPro"/>
</dbReference>
<dbReference type="Pfam" id="PF08395">
    <property type="entry name" value="7tm_7"/>
    <property type="match status" value="1"/>
</dbReference>
<feature type="transmembrane region" description="Helical" evidence="6">
    <location>
        <begin position="123"/>
        <end position="145"/>
    </location>
</feature>
<evidence type="ECO:0000256" key="7">
    <source>
        <dbReference type="SAM" id="SignalP"/>
    </source>
</evidence>
<dbReference type="RefSeq" id="XP_034249480.1">
    <property type="nucleotide sequence ID" value="XM_034393589.1"/>
</dbReference>
<reference evidence="9" key="1">
    <citation type="submission" date="2025-08" db="UniProtKB">
        <authorList>
            <consortium name="RefSeq"/>
        </authorList>
    </citation>
    <scope>IDENTIFICATION</scope>
    <source>
        <tissue evidence="9">Total insect</tissue>
    </source>
</reference>